<gene>
    <name evidence="1" type="ORF">IAA55_05090</name>
</gene>
<dbReference type="InterPro" id="IPR013368">
    <property type="entry name" value="YecD_YerC"/>
</dbReference>
<name>A0A9D1JAT5_9FIRM</name>
<dbReference type="Proteomes" id="UP000823912">
    <property type="component" value="Unassembled WGS sequence"/>
</dbReference>
<organism evidence="1 2">
    <name type="scientific">Candidatus Pullilachnospira gallistercoris</name>
    <dbReference type="NCBI Taxonomy" id="2840911"/>
    <lineage>
        <taxon>Bacteria</taxon>
        <taxon>Bacillati</taxon>
        <taxon>Bacillota</taxon>
        <taxon>Clostridia</taxon>
        <taxon>Lachnospirales</taxon>
        <taxon>Lachnospiraceae</taxon>
        <taxon>Lachnospiraceae incertae sedis</taxon>
        <taxon>Candidatus Pullilachnospira</taxon>
    </lineage>
</organism>
<comment type="caution">
    <text evidence="1">The sequence shown here is derived from an EMBL/GenBank/DDBJ whole genome shotgun (WGS) entry which is preliminary data.</text>
</comment>
<proteinExistence type="predicted"/>
<protein>
    <submittedName>
        <fullName evidence="1">TrpR YerC/YecD</fullName>
    </submittedName>
</protein>
<dbReference type="GO" id="GO:0043565">
    <property type="term" value="F:sequence-specific DNA binding"/>
    <property type="evidence" value="ECO:0007669"/>
    <property type="project" value="InterPro"/>
</dbReference>
<reference evidence="1" key="2">
    <citation type="journal article" date="2021" name="PeerJ">
        <title>Extensive microbial diversity within the chicken gut microbiome revealed by metagenomics and culture.</title>
        <authorList>
            <person name="Gilroy R."/>
            <person name="Ravi A."/>
            <person name="Getino M."/>
            <person name="Pursley I."/>
            <person name="Horton D.L."/>
            <person name="Alikhan N.F."/>
            <person name="Baker D."/>
            <person name="Gharbi K."/>
            <person name="Hall N."/>
            <person name="Watson M."/>
            <person name="Adriaenssens E.M."/>
            <person name="Foster-Nyarko E."/>
            <person name="Jarju S."/>
            <person name="Secka A."/>
            <person name="Antonio M."/>
            <person name="Oren A."/>
            <person name="Chaudhuri R.R."/>
            <person name="La Ragione R."/>
            <person name="Hildebrand F."/>
            <person name="Pallen M.J."/>
        </authorList>
    </citation>
    <scope>NUCLEOTIDE SEQUENCE</scope>
    <source>
        <strain evidence="1">ChiSjej5B23-6657</strain>
    </source>
</reference>
<dbReference type="AlphaFoldDB" id="A0A9D1JAT5"/>
<dbReference type="PANTHER" id="PTHR40080:SF1">
    <property type="entry name" value="TRPR-LIKE PROTEIN YERC_YECD"/>
    <property type="match status" value="1"/>
</dbReference>
<dbReference type="InterPro" id="IPR010921">
    <property type="entry name" value="Trp_repressor/repl_initiator"/>
</dbReference>
<dbReference type="InterPro" id="IPR000831">
    <property type="entry name" value="Trp_repress"/>
</dbReference>
<dbReference type="Gene3D" id="1.10.1270.10">
    <property type="entry name" value="TrpR-like"/>
    <property type="match status" value="1"/>
</dbReference>
<reference evidence="1" key="1">
    <citation type="submission" date="2020-10" db="EMBL/GenBank/DDBJ databases">
        <authorList>
            <person name="Gilroy R."/>
        </authorList>
    </citation>
    <scope>NUCLEOTIDE SEQUENCE</scope>
    <source>
        <strain evidence="1">ChiSjej5B23-6657</strain>
    </source>
</reference>
<dbReference type="GO" id="GO:0003700">
    <property type="term" value="F:DNA-binding transcription factor activity"/>
    <property type="evidence" value="ECO:0007669"/>
    <property type="project" value="InterPro"/>
</dbReference>
<dbReference type="EMBL" id="DVHM01000082">
    <property type="protein sequence ID" value="HIR70638.1"/>
    <property type="molecule type" value="Genomic_DNA"/>
</dbReference>
<sequence>MSRNIHNERTDRLLDGILSLQNREEAYRFFEDLCTVNELESLGQRFEVAGMLREDRTYQDIAQTTGASTATISRVNRCLNYGTDGYVMVLDRMSNENQRSGQSEETKP</sequence>
<accession>A0A9D1JAT5</accession>
<evidence type="ECO:0000313" key="1">
    <source>
        <dbReference type="EMBL" id="HIR70638.1"/>
    </source>
</evidence>
<dbReference type="NCBIfam" id="TIGR02531">
    <property type="entry name" value="yecD_yerC"/>
    <property type="match status" value="1"/>
</dbReference>
<dbReference type="PANTHER" id="PTHR40080">
    <property type="entry name" value="LMO1763 PROTEIN"/>
    <property type="match status" value="1"/>
</dbReference>
<dbReference type="InterPro" id="IPR038116">
    <property type="entry name" value="TrpR-like_sf"/>
</dbReference>
<evidence type="ECO:0000313" key="2">
    <source>
        <dbReference type="Proteomes" id="UP000823912"/>
    </source>
</evidence>
<dbReference type="Pfam" id="PF01371">
    <property type="entry name" value="Trp_repressor"/>
    <property type="match status" value="1"/>
</dbReference>
<dbReference type="PIRSF" id="PIRSF012508">
    <property type="entry name" value="YerC"/>
    <property type="match status" value="1"/>
</dbReference>
<dbReference type="SUPFAM" id="SSF48295">
    <property type="entry name" value="TrpR-like"/>
    <property type="match status" value="1"/>
</dbReference>